<comment type="subcellular location">
    <subcellularLocation>
        <location evidence="4">Cytoplasm</location>
    </subcellularLocation>
</comment>
<evidence type="ECO:0000256" key="2">
    <source>
        <dbReference type="ARBA" id="ARBA00022723"/>
    </source>
</evidence>
<dbReference type="InterPro" id="IPR006640">
    <property type="entry name" value="SprT-like_domain"/>
</dbReference>
<keyword evidence="1 4" id="KW-0963">Cytoplasm</keyword>
<dbReference type="Proteomes" id="UP000581688">
    <property type="component" value="Unassembled WGS sequence"/>
</dbReference>
<keyword evidence="2 4" id="KW-0479">Metal-binding</keyword>
<dbReference type="Pfam" id="PF10263">
    <property type="entry name" value="SprT-like"/>
    <property type="match status" value="1"/>
</dbReference>
<reference evidence="6 7" key="1">
    <citation type="submission" date="2020-08" db="EMBL/GenBank/DDBJ databases">
        <title>Genomic Encyclopedia of Type Strains, Phase IV (KMG-IV): sequencing the most valuable type-strain genomes for metagenomic binning, comparative biology and taxonomic classification.</title>
        <authorList>
            <person name="Goeker M."/>
        </authorList>
    </citation>
    <scope>NUCLEOTIDE SEQUENCE [LARGE SCALE GENOMIC DNA]</scope>
    <source>
        <strain evidence="6 7">DSM 19612</strain>
    </source>
</reference>
<keyword evidence="7" id="KW-1185">Reference proteome</keyword>
<keyword evidence="3 4" id="KW-0862">Zinc</keyword>
<feature type="binding site" evidence="4">
    <location>
        <position position="67"/>
    </location>
    <ligand>
        <name>Zn(2+)</name>
        <dbReference type="ChEBI" id="CHEBI:29105"/>
    </ligand>
</feature>
<dbReference type="InterPro" id="IPR035240">
    <property type="entry name" value="SprT_Zn_ribbon"/>
</dbReference>
<evidence type="ECO:0000256" key="4">
    <source>
        <dbReference type="HAMAP-Rule" id="MF_00745"/>
    </source>
</evidence>
<comment type="caution">
    <text evidence="6">The sequence shown here is derived from an EMBL/GenBank/DDBJ whole genome shotgun (WGS) entry which is preliminary data.</text>
</comment>
<comment type="cofactor">
    <cofactor evidence="4">
        <name>Zn(2+)</name>
        <dbReference type="ChEBI" id="CHEBI:29105"/>
    </cofactor>
    <text evidence="4">Binds 1 zinc ion.</text>
</comment>
<feature type="binding site" evidence="4">
    <location>
        <position position="71"/>
    </location>
    <ligand>
        <name>Zn(2+)</name>
        <dbReference type="ChEBI" id="CHEBI:29105"/>
    </ligand>
</feature>
<dbReference type="RefSeq" id="WP_174496712.1">
    <property type="nucleotide sequence ID" value="NZ_CADDWK010000009.1"/>
</dbReference>
<evidence type="ECO:0000259" key="5">
    <source>
        <dbReference type="SMART" id="SM00731"/>
    </source>
</evidence>
<dbReference type="Pfam" id="PF17283">
    <property type="entry name" value="Zn_ribbon_SprT"/>
    <property type="match status" value="1"/>
</dbReference>
<dbReference type="AlphaFoldDB" id="A0A841Q6P4"/>
<comment type="similarity">
    <text evidence="4">Belongs to the SprT family.</text>
</comment>
<feature type="domain" description="SprT-like" evidence="5">
    <location>
        <begin position="4"/>
        <end position="147"/>
    </location>
</feature>
<evidence type="ECO:0000256" key="1">
    <source>
        <dbReference type="ARBA" id="ARBA00022490"/>
    </source>
</evidence>
<dbReference type="GO" id="GO:0005737">
    <property type="term" value="C:cytoplasm"/>
    <property type="evidence" value="ECO:0007669"/>
    <property type="project" value="UniProtKB-SubCell"/>
</dbReference>
<name>A0A841Q6P4_9BACI</name>
<dbReference type="GO" id="GO:0006950">
    <property type="term" value="P:response to stress"/>
    <property type="evidence" value="ECO:0007669"/>
    <property type="project" value="UniProtKB-ARBA"/>
</dbReference>
<organism evidence="6 7">
    <name type="scientific">Salirhabdus euzebyi</name>
    <dbReference type="NCBI Taxonomy" id="394506"/>
    <lineage>
        <taxon>Bacteria</taxon>
        <taxon>Bacillati</taxon>
        <taxon>Bacillota</taxon>
        <taxon>Bacilli</taxon>
        <taxon>Bacillales</taxon>
        <taxon>Bacillaceae</taxon>
        <taxon>Salirhabdus</taxon>
    </lineage>
</organism>
<dbReference type="GO" id="GO:0008270">
    <property type="term" value="F:zinc ion binding"/>
    <property type="evidence" value="ECO:0007669"/>
    <property type="project" value="UniProtKB-UniRule"/>
</dbReference>
<gene>
    <name evidence="6" type="ORF">HNQ94_002650</name>
</gene>
<dbReference type="HAMAP" id="MF_00745">
    <property type="entry name" value="SprT_like"/>
    <property type="match status" value="1"/>
</dbReference>
<sequence length="147" mass="17506">MNNKELTDLVNEISIKYFHKKFADKAIFNSRLQTTGGRYMLAKRVIEINPKYLEELGMEELIGIIKHELCHYHLHIEGKGYRHMDQDFKQLLVQTNSPRHCSFLPSQKREVNHVYRCVQCGYTYRRVRKVNVTKYRCGKCKGRLKKD</sequence>
<dbReference type="NCBIfam" id="NF003339">
    <property type="entry name" value="PRK04351.1"/>
    <property type="match status" value="1"/>
</dbReference>
<dbReference type="SMART" id="SM00731">
    <property type="entry name" value="SprT"/>
    <property type="match status" value="1"/>
</dbReference>
<protein>
    <recommendedName>
        <fullName evidence="4">Protein SprT-like</fullName>
    </recommendedName>
</protein>
<evidence type="ECO:0000313" key="6">
    <source>
        <dbReference type="EMBL" id="MBB6454199.1"/>
    </source>
</evidence>
<feature type="active site" evidence="4">
    <location>
        <position position="68"/>
    </location>
</feature>
<dbReference type="InterPro" id="IPR023524">
    <property type="entry name" value="Uncharacterised_SprT-like"/>
</dbReference>
<dbReference type="EMBL" id="JACHGH010000007">
    <property type="protein sequence ID" value="MBB6454199.1"/>
    <property type="molecule type" value="Genomic_DNA"/>
</dbReference>
<proteinExistence type="inferred from homology"/>
<evidence type="ECO:0000256" key="3">
    <source>
        <dbReference type="ARBA" id="ARBA00022833"/>
    </source>
</evidence>
<evidence type="ECO:0000313" key="7">
    <source>
        <dbReference type="Proteomes" id="UP000581688"/>
    </source>
</evidence>
<accession>A0A841Q6P4</accession>